<organism evidence="3 4">
    <name type="scientific">Acer saccharum</name>
    <name type="common">Sugar maple</name>
    <dbReference type="NCBI Taxonomy" id="4024"/>
    <lineage>
        <taxon>Eukaryota</taxon>
        <taxon>Viridiplantae</taxon>
        <taxon>Streptophyta</taxon>
        <taxon>Embryophyta</taxon>
        <taxon>Tracheophyta</taxon>
        <taxon>Spermatophyta</taxon>
        <taxon>Magnoliopsida</taxon>
        <taxon>eudicotyledons</taxon>
        <taxon>Gunneridae</taxon>
        <taxon>Pentapetalae</taxon>
        <taxon>rosids</taxon>
        <taxon>malvids</taxon>
        <taxon>Sapindales</taxon>
        <taxon>Sapindaceae</taxon>
        <taxon>Hippocastanoideae</taxon>
        <taxon>Acereae</taxon>
        <taxon>Acer</taxon>
    </lineage>
</organism>
<dbReference type="AlphaFoldDB" id="A0AA39RI62"/>
<protein>
    <submittedName>
        <fullName evidence="3">Uncharacterized protein</fullName>
    </submittedName>
</protein>
<feature type="coiled-coil region" evidence="1">
    <location>
        <begin position="45"/>
        <end position="72"/>
    </location>
</feature>
<sequence length="99" mass="11230">MPDTSASGSGLPSQPGDPTPQSMLRAMSSGHAYIREDHWSRFRAEQNAEDTKSSYERRIEDLERQALTIKSLSKESRLELEIQGVDRFKRSPAYDALLF</sequence>
<name>A0AA39RI62_ACESA</name>
<dbReference type="EMBL" id="JAUESC010000387">
    <property type="protein sequence ID" value="KAK0574471.1"/>
    <property type="molecule type" value="Genomic_DNA"/>
</dbReference>
<reference evidence="3" key="1">
    <citation type="journal article" date="2022" name="Plant J.">
        <title>Strategies of tolerance reflected in two North American maple genomes.</title>
        <authorList>
            <person name="McEvoy S.L."/>
            <person name="Sezen U.U."/>
            <person name="Trouern-Trend A."/>
            <person name="McMahon S.M."/>
            <person name="Schaberg P.G."/>
            <person name="Yang J."/>
            <person name="Wegrzyn J.L."/>
            <person name="Swenson N.G."/>
        </authorList>
    </citation>
    <scope>NUCLEOTIDE SEQUENCE</scope>
    <source>
        <strain evidence="3">NS2018</strain>
    </source>
</reference>
<evidence type="ECO:0000313" key="4">
    <source>
        <dbReference type="Proteomes" id="UP001168877"/>
    </source>
</evidence>
<reference evidence="3" key="2">
    <citation type="submission" date="2023-06" db="EMBL/GenBank/DDBJ databases">
        <authorList>
            <person name="Swenson N.G."/>
            <person name="Wegrzyn J.L."/>
            <person name="Mcevoy S.L."/>
        </authorList>
    </citation>
    <scope>NUCLEOTIDE SEQUENCE</scope>
    <source>
        <strain evidence="3">NS2018</strain>
        <tissue evidence="3">Leaf</tissue>
    </source>
</reference>
<gene>
    <name evidence="3" type="ORF">LWI29_024181</name>
</gene>
<keyword evidence="1" id="KW-0175">Coiled coil</keyword>
<evidence type="ECO:0000256" key="1">
    <source>
        <dbReference type="SAM" id="Coils"/>
    </source>
</evidence>
<proteinExistence type="predicted"/>
<accession>A0AA39RI62</accession>
<keyword evidence="4" id="KW-1185">Reference proteome</keyword>
<comment type="caution">
    <text evidence="3">The sequence shown here is derived from an EMBL/GenBank/DDBJ whole genome shotgun (WGS) entry which is preliminary data.</text>
</comment>
<feature type="region of interest" description="Disordered" evidence="2">
    <location>
        <begin position="1"/>
        <end position="30"/>
    </location>
</feature>
<feature type="compositionally biased region" description="Polar residues" evidence="2">
    <location>
        <begin position="1"/>
        <end position="12"/>
    </location>
</feature>
<dbReference type="Proteomes" id="UP001168877">
    <property type="component" value="Unassembled WGS sequence"/>
</dbReference>
<evidence type="ECO:0000313" key="3">
    <source>
        <dbReference type="EMBL" id="KAK0574471.1"/>
    </source>
</evidence>
<evidence type="ECO:0000256" key="2">
    <source>
        <dbReference type="SAM" id="MobiDB-lite"/>
    </source>
</evidence>